<evidence type="ECO:0000256" key="1">
    <source>
        <dbReference type="ARBA" id="ARBA00004496"/>
    </source>
</evidence>
<gene>
    <name evidence="11" type="ORF">SAMN04487996_10895</name>
</gene>
<evidence type="ECO:0000256" key="3">
    <source>
        <dbReference type="ARBA" id="ARBA00019010"/>
    </source>
</evidence>
<evidence type="ECO:0000256" key="6">
    <source>
        <dbReference type="ARBA" id="ARBA00022723"/>
    </source>
</evidence>
<evidence type="ECO:0000256" key="7">
    <source>
        <dbReference type="ARBA" id="ARBA00022741"/>
    </source>
</evidence>
<dbReference type="Gene3D" id="3.40.50.300">
    <property type="entry name" value="P-loop containing nucleotide triphosphate hydrolases"/>
    <property type="match status" value="1"/>
</dbReference>
<organism evidence="11 12">
    <name type="scientific">Dyadobacter soli</name>
    <dbReference type="NCBI Taxonomy" id="659014"/>
    <lineage>
        <taxon>Bacteria</taxon>
        <taxon>Pseudomonadati</taxon>
        <taxon>Bacteroidota</taxon>
        <taxon>Cytophagia</taxon>
        <taxon>Cytophagales</taxon>
        <taxon>Spirosomataceae</taxon>
        <taxon>Dyadobacter</taxon>
    </lineage>
</organism>
<dbReference type="Pfam" id="PF02367">
    <property type="entry name" value="TsaE"/>
    <property type="match status" value="1"/>
</dbReference>
<dbReference type="PANTHER" id="PTHR33540:SF2">
    <property type="entry name" value="TRNA THREONYLCARBAMOYLADENOSINE BIOSYNTHESIS PROTEIN TSAE"/>
    <property type="match status" value="1"/>
</dbReference>
<dbReference type="PANTHER" id="PTHR33540">
    <property type="entry name" value="TRNA THREONYLCARBAMOYLADENOSINE BIOSYNTHESIS PROTEIN TSAE"/>
    <property type="match status" value="1"/>
</dbReference>
<dbReference type="InterPro" id="IPR027417">
    <property type="entry name" value="P-loop_NTPase"/>
</dbReference>
<dbReference type="InterPro" id="IPR003442">
    <property type="entry name" value="T6A_TsaE"/>
</dbReference>
<evidence type="ECO:0000256" key="10">
    <source>
        <dbReference type="ARBA" id="ARBA00032441"/>
    </source>
</evidence>
<dbReference type="OrthoDB" id="9815896at2"/>
<dbReference type="AlphaFoldDB" id="A0A1G7HAM1"/>
<proteinExistence type="inferred from homology"/>
<keyword evidence="6" id="KW-0479">Metal-binding</keyword>
<reference evidence="12" key="1">
    <citation type="submission" date="2016-10" db="EMBL/GenBank/DDBJ databases">
        <authorList>
            <person name="Varghese N."/>
            <person name="Submissions S."/>
        </authorList>
    </citation>
    <scope>NUCLEOTIDE SEQUENCE [LARGE SCALE GENOMIC DNA]</scope>
    <source>
        <strain evidence="12">DSM 25329</strain>
    </source>
</reference>
<evidence type="ECO:0000256" key="2">
    <source>
        <dbReference type="ARBA" id="ARBA00007599"/>
    </source>
</evidence>
<evidence type="ECO:0000313" key="12">
    <source>
        <dbReference type="Proteomes" id="UP000198748"/>
    </source>
</evidence>
<evidence type="ECO:0000256" key="9">
    <source>
        <dbReference type="ARBA" id="ARBA00022842"/>
    </source>
</evidence>
<dbReference type="EMBL" id="FNAN01000008">
    <property type="protein sequence ID" value="SDE97468.1"/>
    <property type="molecule type" value="Genomic_DNA"/>
</dbReference>
<keyword evidence="12" id="KW-1185">Reference proteome</keyword>
<dbReference type="STRING" id="659014.SAMN04487996_10895"/>
<dbReference type="RefSeq" id="WP_090150970.1">
    <property type="nucleotide sequence ID" value="NZ_FNAN01000008.1"/>
</dbReference>
<evidence type="ECO:0000256" key="4">
    <source>
        <dbReference type="ARBA" id="ARBA00022490"/>
    </source>
</evidence>
<keyword evidence="8" id="KW-0067">ATP-binding</keyword>
<dbReference type="Proteomes" id="UP000198748">
    <property type="component" value="Unassembled WGS sequence"/>
</dbReference>
<name>A0A1G7HAM1_9BACT</name>
<protein>
    <recommendedName>
        <fullName evidence="3">tRNA threonylcarbamoyladenosine biosynthesis protein TsaE</fullName>
    </recommendedName>
    <alternativeName>
        <fullName evidence="10">t(6)A37 threonylcarbamoyladenosine biosynthesis protein TsaE</fullName>
    </alternativeName>
</protein>
<dbReference type="GO" id="GO:0002949">
    <property type="term" value="P:tRNA threonylcarbamoyladenosine modification"/>
    <property type="evidence" value="ECO:0007669"/>
    <property type="project" value="InterPro"/>
</dbReference>
<evidence type="ECO:0000256" key="5">
    <source>
        <dbReference type="ARBA" id="ARBA00022694"/>
    </source>
</evidence>
<keyword evidence="4" id="KW-0963">Cytoplasm</keyword>
<dbReference type="GO" id="GO:0005737">
    <property type="term" value="C:cytoplasm"/>
    <property type="evidence" value="ECO:0007669"/>
    <property type="project" value="UniProtKB-SubCell"/>
</dbReference>
<sequence>MIGQPTVIRFKELDELGNVSEALLKLGAETPVWLFEGQMGAGKTTLIKALCSHLGVTTHVQSPTFSLVNEYDAGGRTIYHFDFYRIKDETEALDMGVEEYFDSGDLCFVEWPGKVENLWPLNYMQLHLEADESGMRILEVTRV</sequence>
<keyword evidence="7" id="KW-0547">Nucleotide-binding</keyword>
<dbReference type="SUPFAM" id="SSF52540">
    <property type="entry name" value="P-loop containing nucleoside triphosphate hydrolases"/>
    <property type="match status" value="1"/>
</dbReference>
<dbReference type="GO" id="GO:0005524">
    <property type="term" value="F:ATP binding"/>
    <property type="evidence" value="ECO:0007669"/>
    <property type="project" value="UniProtKB-KW"/>
</dbReference>
<accession>A0A1G7HAM1</accession>
<comment type="subcellular location">
    <subcellularLocation>
        <location evidence="1">Cytoplasm</location>
    </subcellularLocation>
</comment>
<evidence type="ECO:0000313" key="11">
    <source>
        <dbReference type="EMBL" id="SDE97468.1"/>
    </source>
</evidence>
<keyword evidence="9" id="KW-0460">Magnesium</keyword>
<comment type="similarity">
    <text evidence="2">Belongs to the TsaE family.</text>
</comment>
<dbReference type="NCBIfam" id="TIGR00150">
    <property type="entry name" value="T6A_YjeE"/>
    <property type="match status" value="1"/>
</dbReference>
<keyword evidence="5" id="KW-0819">tRNA processing</keyword>
<dbReference type="GO" id="GO:0046872">
    <property type="term" value="F:metal ion binding"/>
    <property type="evidence" value="ECO:0007669"/>
    <property type="project" value="UniProtKB-KW"/>
</dbReference>
<evidence type="ECO:0000256" key="8">
    <source>
        <dbReference type="ARBA" id="ARBA00022840"/>
    </source>
</evidence>